<evidence type="ECO:0000259" key="2">
    <source>
        <dbReference type="Pfam" id="PF04536"/>
    </source>
</evidence>
<evidence type="ECO:0000313" key="3">
    <source>
        <dbReference type="EMBL" id="MBO8481554.1"/>
    </source>
</evidence>
<evidence type="ECO:0000256" key="1">
    <source>
        <dbReference type="SAM" id="Phobius"/>
    </source>
</evidence>
<organism evidence="3 4">
    <name type="scientific">Candidatus Merdivivens faecigallinarum</name>
    <dbReference type="NCBI Taxonomy" id="2840871"/>
    <lineage>
        <taxon>Bacteria</taxon>
        <taxon>Pseudomonadati</taxon>
        <taxon>Bacteroidota</taxon>
        <taxon>Bacteroidia</taxon>
        <taxon>Bacteroidales</taxon>
        <taxon>Muribaculaceae</taxon>
        <taxon>Muribaculaceae incertae sedis</taxon>
        <taxon>Candidatus Merdivivens</taxon>
    </lineage>
</organism>
<feature type="domain" description="TPM" evidence="2">
    <location>
        <begin position="21"/>
        <end position="147"/>
    </location>
</feature>
<sequence>MAAVFPLYAQIPARPEPQRLVNDFASVLSTEQRNTLERALVAFDDSTSNQIAVLFVNDLGGLDIASYAIEVGEEWGVGSAEYDNGIVVVVKPKTGNGRGEAFISIGYGLEGAIPDAAARRIVDNAMIPHFRENDYYGGVCEAVTILMKLASGEISVSDIDKEGDDSASGIIGALVFLILMIVIFGGVFSSKRHGGGSDTFTGGGRSSGGPIIFGGFGGFGGGSGGFGSGGFGGFGGGSFGGGGAGGSW</sequence>
<accession>A0A9D9J0K6</accession>
<protein>
    <submittedName>
        <fullName evidence="3">TPM domain-containing protein</fullName>
    </submittedName>
</protein>
<name>A0A9D9J0K6_9BACT</name>
<dbReference type="EMBL" id="JADILY010000072">
    <property type="protein sequence ID" value="MBO8481554.1"/>
    <property type="molecule type" value="Genomic_DNA"/>
</dbReference>
<keyword evidence="1" id="KW-0472">Membrane</keyword>
<reference evidence="3" key="1">
    <citation type="submission" date="2020-10" db="EMBL/GenBank/DDBJ databases">
        <authorList>
            <person name="Gilroy R."/>
        </authorList>
    </citation>
    <scope>NUCLEOTIDE SEQUENCE</scope>
    <source>
        <strain evidence="3">B3-2255</strain>
    </source>
</reference>
<dbReference type="InterPro" id="IPR007621">
    <property type="entry name" value="TPM_dom"/>
</dbReference>
<comment type="caution">
    <text evidence="3">The sequence shown here is derived from an EMBL/GenBank/DDBJ whole genome shotgun (WGS) entry which is preliminary data.</text>
</comment>
<keyword evidence="1" id="KW-1133">Transmembrane helix</keyword>
<dbReference type="PANTHER" id="PTHR30373">
    <property type="entry name" value="UPF0603 PROTEIN YGCG"/>
    <property type="match status" value="1"/>
</dbReference>
<keyword evidence="1" id="KW-0812">Transmembrane</keyword>
<dbReference type="AlphaFoldDB" id="A0A9D9J0K6"/>
<dbReference type="Gene3D" id="3.10.310.50">
    <property type="match status" value="1"/>
</dbReference>
<dbReference type="Proteomes" id="UP000823772">
    <property type="component" value="Unassembled WGS sequence"/>
</dbReference>
<evidence type="ECO:0000313" key="4">
    <source>
        <dbReference type="Proteomes" id="UP000823772"/>
    </source>
</evidence>
<dbReference type="PANTHER" id="PTHR30373:SF2">
    <property type="entry name" value="UPF0603 PROTEIN YGCG"/>
    <property type="match status" value="1"/>
</dbReference>
<reference evidence="3" key="2">
    <citation type="journal article" date="2021" name="PeerJ">
        <title>Extensive microbial diversity within the chicken gut microbiome revealed by metagenomics and culture.</title>
        <authorList>
            <person name="Gilroy R."/>
            <person name="Ravi A."/>
            <person name="Getino M."/>
            <person name="Pursley I."/>
            <person name="Horton D.L."/>
            <person name="Alikhan N.F."/>
            <person name="Baker D."/>
            <person name="Gharbi K."/>
            <person name="Hall N."/>
            <person name="Watson M."/>
            <person name="Adriaenssens E.M."/>
            <person name="Foster-Nyarko E."/>
            <person name="Jarju S."/>
            <person name="Secka A."/>
            <person name="Antonio M."/>
            <person name="Oren A."/>
            <person name="Chaudhuri R.R."/>
            <person name="La Ragione R."/>
            <person name="Hildebrand F."/>
            <person name="Pallen M.J."/>
        </authorList>
    </citation>
    <scope>NUCLEOTIDE SEQUENCE</scope>
    <source>
        <strain evidence="3">B3-2255</strain>
    </source>
</reference>
<proteinExistence type="predicted"/>
<gene>
    <name evidence="3" type="ORF">IAC87_03300</name>
</gene>
<dbReference type="Pfam" id="PF04536">
    <property type="entry name" value="TPM_phosphatase"/>
    <property type="match status" value="1"/>
</dbReference>
<feature type="transmembrane region" description="Helical" evidence="1">
    <location>
        <begin position="167"/>
        <end position="188"/>
    </location>
</feature>